<protein>
    <submittedName>
        <fullName evidence="6">Uncharacterized protein</fullName>
    </submittedName>
</protein>
<keyword evidence="7" id="KW-1185">Reference proteome</keyword>
<evidence type="ECO:0000256" key="3">
    <source>
        <dbReference type="ARBA" id="ARBA00023163"/>
    </source>
</evidence>
<evidence type="ECO:0000313" key="7">
    <source>
        <dbReference type="Proteomes" id="UP000824540"/>
    </source>
</evidence>
<gene>
    <name evidence="6" type="ORF">JZ751_003630</name>
</gene>
<keyword evidence="4" id="KW-0539">Nucleus</keyword>
<dbReference type="InterPro" id="IPR003195">
    <property type="entry name" value="TFIID_TAF13"/>
</dbReference>
<evidence type="ECO:0000256" key="2">
    <source>
        <dbReference type="ARBA" id="ARBA00023015"/>
    </source>
</evidence>
<comment type="subcellular location">
    <subcellularLocation>
        <location evidence="1">Nucleus</location>
    </subcellularLocation>
</comment>
<evidence type="ECO:0000256" key="4">
    <source>
        <dbReference type="ARBA" id="ARBA00023242"/>
    </source>
</evidence>
<accession>A0A8T2NDI7</accession>
<name>A0A8T2NDI7_9TELE</name>
<sequence length="273" mass="29890">MSEKDLWAESAIPARHKGARPFGHARPRLRLSVTCQHLHAETMGPFRADLSFSGPRCLNVRSKKASKFREWLDCSSMEVKPNAVSMEILSYLAYETVAQLVDLALLVKQDVTQKTGDPFSQAISASFIQYHSSTTEVHLLGQASAVKRDPDSPENTPPSTPGVPLAPAHQSKLHSLAQGNGGLGQDGGKFKQRKRKKSAAASSIETQSSAIQPAHIREAIRRYSQKSSPLSPFSVRNYSSKEQPPVPLLRTITVRPSKDTSLPVSTLLSPFRV</sequence>
<feature type="compositionally biased region" description="Polar residues" evidence="5">
    <location>
        <begin position="225"/>
        <end position="242"/>
    </location>
</feature>
<keyword evidence="2" id="KW-0805">Transcription regulation</keyword>
<dbReference type="EMBL" id="JAFBMS010000109">
    <property type="protein sequence ID" value="KAG9335798.1"/>
    <property type="molecule type" value="Genomic_DNA"/>
</dbReference>
<dbReference type="PANTHER" id="PTHR11380:SF16">
    <property type="entry name" value="TRANSCRIPTION INITIATION PROTEIN SPT3 HOMOLOG"/>
    <property type="match status" value="1"/>
</dbReference>
<proteinExistence type="predicted"/>
<dbReference type="GO" id="GO:0003713">
    <property type="term" value="F:transcription coactivator activity"/>
    <property type="evidence" value="ECO:0007669"/>
    <property type="project" value="TreeGrafter"/>
</dbReference>
<dbReference type="GO" id="GO:0005634">
    <property type="term" value="C:nucleus"/>
    <property type="evidence" value="ECO:0007669"/>
    <property type="project" value="UniProtKB-SubCell"/>
</dbReference>
<dbReference type="AlphaFoldDB" id="A0A8T2NDI7"/>
<evidence type="ECO:0000256" key="1">
    <source>
        <dbReference type="ARBA" id="ARBA00004123"/>
    </source>
</evidence>
<dbReference type="Proteomes" id="UP000824540">
    <property type="component" value="Unassembled WGS sequence"/>
</dbReference>
<feature type="region of interest" description="Disordered" evidence="5">
    <location>
        <begin position="145"/>
        <end position="243"/>
    </location>
</feature>
<dbReference type="OrthoDB" id="66982at2759"/>
<reference evidence="6" key="1">
    <citation type="thesis" date="2021" institute="BYU ScholarsArchive" country="Provo, UT, USA">
        <title>Applications of and Algorithms for Genome Assembly and Genomic Analyses with an Emphasis on Marine Teleosts.</title>
        <authorList>
            <person name="Pickett B.D."/>
        </authorList>
    </citation>
    <scope>NUCLEOTIDE SEQUENCE</scope>
    <source>
        <strain evidence="6">HI-2016</strain>
    </source>
</reference>
<keyword evidence="3" id="KW-0804">Transcription</keyword>
<organism evidence="6 7">
    <name type="scientific">Albula glossodonta</name>
    <name type="common">roundjaw bonefish</name>
    <dbReference type="NCBI Taxonomy" id="121402"/>
    <lineage>
        <taxon>Eukaryota</taxon>
        <taxon>Metazoa</taxon>
        <taxon>Chordata</taxon>
        <taxon>Craniata</taxon>
        <taxon>Vertebrata</taxon>
        <taxon>Euteleostomi</taxon>
        <taxon>Actinopterygii</taxon>
        <taxon>Neopterygii</taxon>
        <taxon>Teleostei</taxon>
        <taxon>Albuliformes</taxon>
        <taxon>Albulidae</taxon>
        <taxon>Albula</taxon>
    </lineage>
</organism>
<evidence type="ECO:0000256" key="5">
    <source>
        <dbReference type="SAM" id="MobiDB-lite"/>
    </source>
</evidence>
<evidence type="ECO:0000313" key="6">
    <source>
        <dbReference type="EMBL" id="KAG9335798.1"/>
    </source>
</evidence>
<dbReference type="PANTHER" id="PTHR11380">
    <property type="entry name" value="TRANSCRIPTION INITIATION FACTOR TFIID/SUPT3-RELATED"/>
    <property type="match status" value="1"/>
</dbReference>
<dbReference type="GO" id="GO:0006366">
    <property type="term" value="P:transcription by RNA polymerase II"/>
    <property type="evidence" value="ECO:0007669"/>
    <property type="project" value="InterPro"/>
</dbReference>
<comment type="caution">
    <text evidence="6">The sequence shown here is derived from an EMBL/GenBank/DDBJ whole genome shotgun (WGS) entry which is preliminary data.</text>
</comment>